<evidence type="ECO:0000313" key="1">
    <source>
        <dbReference type="EMBL" id="KAH9327877.1"/>
    </source>
</evidence>
<dbReference type="Proteomes" id="UP000824469">
    <property type="component" value="Unassembled WGS sequence"/>
</dbReference>
<dbReference type="InterPro" id="IPR036397">
    <property type="entry name" value="RNaseH_sf"/>
</dbReference>
<dbReference type="GO" id="GO:0003676">
    <property type="term" value="F:nucleic acid binding"/>
    <property type="evidence" value="ECO:0007669"/>
    <property type="project" value="InterPro"/>
</dbReference>
<protein>
    <recommendedName>
        <fullName evidence="3">Integrase</fullName>
    </recommendedName>
</protein>
<feature type="non-terminal residue" evidence="1">
    <location>
        <position position="1"/>
    </location>
</feature>
<reference evidence="1 2" key="1">
    <citation type="journal article" date="2021" name="Nat. Plants">
        <title>The Taxus genome provides insights into paclitaxel biosynthesis.</title>
        <authorList>
            <person name="Xiong X."/>
            <person name="Gou J."/>
            <person name="Liao Q."/>
            <person name="Li Y."/>
            <person name="Zhou Q."/>
            <person name="Bi G."/>
            <person name="Li C."/>
            <person name="Du R."/>
            <person name="Wang X."/>
            <person name="Sun T."/>
            <person name="Guo L."/>
            <person name="Liang H."/>
            <person name="Lu P."/>
            <person name="Wu Y."/>
            <person name="Zhang Z."/>
            <person name="Ro D.K."/>
            <person name="Shang Y."/>
            <person name="Huang S."/>
            <person name="Yan J."/>
        </authorList>
    </citation>
    <scope>NUCLEOTIDE SEQUENCE [LARGE SCALE GENOMIC DNA]</scope>
    <source>
        <strain evidence="1">Ta-2019</strain>
    </source>
</reference>
<dbReference type="PANTHER" id="PTHR47266">
    <property type="entry name" value="ENDONUCLEASE-RELATED"/>
    <property type="match status" value="1"/>
</dbReference>
<dbReference type="Gene3D" id="3.30.420.10">
    <property type="entry name" value="Ribonuclease H-like superfamily/Ribonuclease H"/>
    <property type="match status" value="1"/>
</dbReference>
<dbReference type="InterPro" id="IPR012337">
    <property type="entry name" value="RNaseH-like_sf"/>
</dbReference>
<evidence type="ECO:0000313" key="2">
    <source>
        <dbReference type="Proteomes" id="UP000824469"/>
    </source>
</evidence>
<evidence type="ECO:0008006" key="3">
    <source>
        <dbReference type="Google" id="ProtNLM"/>
    </source>
</evidence>
<organism evidence="1 2">
    <name type="scientific">Taxus chinensis</name>
    <name type="common">Chinese yew</name>
    <name type="synonym">Taxus wallichiana var. chinensis</name>
    <dbReference type="NCBI Taxonomy" id="29808"/>
    <lineage>
        <taxon>Eukaryota</taxon>
        <taxon>Viridiplantae</taxon>
        <taxon>Streptophyta</taxon>
        <taxon>Embryophyta</taxon>
        <taxon>Tracheophyta</taxon>
        <taxon>Spermatophyta</taxon>
        <taxon>Pinopsida</taxon>
        <taxon>Pinidae</taxon>
        <taxon>Conifers II</taxon>
        <taxon>Cupressales</taxon>
        <taxon>Taxaceae</taxon>
        <taxon>Taxus</taxon>
    </lineage>
</organism>
<proteinExistence type="predicted"/>
<name>A0AA38LNP3_TAXCH</name>
<dbReference type="InterPro" id="IPR052160">
    <property type="entry name" value="Gypsy_RT_Integrase-like"/>
</dbReference>
<keyword evidence="2" id="KW-1185">Reference proteome</keyword>
<comment type="caution">
    <text evidence="1">The sequence shown here is derived from an EMBL/GenBank/DDBJ whole genome shotgun (WGS) entry which is preliminary data.</text>
</comment>
<dbReference type="EMBL" id="JAHRHJ020000002">
    <property type="protein sequence ID" value="KAH9327877.1"/>
    <property type="molecule type" value="Genomic_DNA"/>
</dbReference>
<dbReference type="SUPFAM" id="SSF53098">
    <property type="entry name" value="Ribonuclease H-like"/>
    <property type="match status" value="1"/>
</dbReference>
<accession>A0AA38LNP3</accession>
<dbReference type="AlphaFoldDB" id="A0AA38LNP3"/>
<gene>
    <name evidence="1" type="ORF">KI387_044369</name>
</gene>
<sequence>VYRWVKKCKECNFFAGKKILAVLPLRPIQEDQRFTQWGLDFIGMISPTSSIGHKWVLTATDYFTRWIEVVALKESTEAIILDFREGIVT</sequence>
<feature type="non-terminal residue" evidence="1">
    <location>
        <position position="89"/>
    </location>
</feature>